<gene>
    <name evidence="1" type="ORF">ALC56_00866</name>
</gene>
<protein>
    <submittedName>
        <fullName evidence="1">Uncharacterized protein</fullName>
    </submittedName>
</protein>
<evidence type="ECO:0000313" key="2">
    <source>
        <dbReference type="Proteomes" id="UP000078541"/>
    </source>
</evidence>
<sequence length="97" mass="11135">IIQANKANEIQSLYRIRMTRKPHSRYRSIGNRSTRRRSCSPPIALSSFRVVRASLRCREVGPAGSLRPILATDPPTLAPVRPFLRHRAHIHTYTYSQ</sequence>
<organism evidence="1 2">
    <name type="scientific">Trachymyrmex septentrionalis</name>
    <dbReference type="NCBI Taxonomy" id="34720"/>
    <lineage>
        <taxon>Eukaryota</taxon>
        <taxon>Metazoa</taxon>
        <taxon>Ecdysozoa</taxon>
        <taxon>Arthropoda</taxon>
        <taxon>Hexapoda</taxon>
        <taxon>Insecta</taxon>
        <taxon>Pterygota</taxon>
        <taxon>Neoptera</taxon>
        <taxon>Endopterygota</taxon>
        <taxon>Hymenoptera</taxon>
        <taxon>Apocrita</taxon>
        <taxon>Aculeata</taxon>
        <taxon>Formicoidea</taxon>
        <taxon>Formicidae</taxon>
        <taxon>Myrmicinae</taxon>
        <taxon>Trachymyrmex</taxon>
    </lineage>
</organism>
<proteinExistence type="predicted"/>
<dbReference type="EMBL" id="KQ981208">
    <property type="protein sequence ID" value="KYN44870.1"/>
    <property type="molecule type" value="Genomic_DNA"/>
</dbReference>
<dbReference type="AlphaFoldDB" id="A0A195FW35"/>
<dbReference type="Proteomes" id="UP000078541">
    <property type="component" value="Unassembled WGS sequence"/>
</dbReference>
<reference evidence="1 2" key="1">
    <citation type="submission" date="2016-03" db="EMBL/GenBank/DDBJ databases">
        <title>Trachymyrmex septentrionalis WGS genome.</title>
        <authorList>
            <person name="Nygaard S."/>
            <person name="Hu H."/>
            <person name="Boomsma J."/>
            <person name="Zhang G."/>
        </authorList>
    </citation>
    <scope>NUCLEOTIDE SEQUENCE [LARGE SCALE GENOMIC DNA]</scope>
    <source>
        <strain evidence="1">Tsep2-gDNA-1</strain>
        <tissue evidence="1">Whole body</tissue>
    </source>
</reference>
<name>A0A195FW35_9HYME</name>
<evidence type="ECO:0000313" key="1">
    <source>
        <dbReference type="EMBL" id="KYN44870.1"/>
    </source>
</evidence>
<keyword evidence="2" id="KW-1185">Reference proteome</keyword>
<accession>A0A195FW35</accession>
<feature type="non-terminal residue" evidence="1">
    <location>
        <position position="1"/>
    </location>
</feature>